<accession>A0A2X4V4M9</accession>
<evidence type="ECO:0000256" key="1">
    <source>
        <dbReference type="ARBA" id="ARBA00004651"/>
    </source>
</evidence>
<dbReference type="InterPro" id="IPR003838">
    <property type="entry name" value="ABC3_permease_C"/>
</dbReference>
<keyword evidence="3 6" id="KW-0812">Transmembrane</keyword>
<dbReference type="PANTHER" id="PTHR30287:SF1">
    <property type="entry name" value="INNER MEMBRANE PROTEIN"/>
    <property type="match status" value="1"/>
</dbReference>
<evidence type="ECO:0000259" key="7">
    <source>
        <dbReference type="Pfam" id="PF02687"/>
    </source>
</evidence>
<feature type="transmembrane region" description="Helical" evidence="6">
    <location>
        <begin position="632"/>
        <end position="650"/>
    </location>
</feature>
<feature type="transmembrane region" description="Helical" evidence="6">
    <location>
        <begin position="349"/>
        <end position="374"/>
    </location>
</feature>
<evidence type="ECO:0000256" key="2">
    <source>
        <dbReference type="ARBA" id="ARBA00022475"/>
    </source>
</evidence>
<keyword evidence="4 6" id="KW-1133">Transmembrane helix</keyword>
<evidence type="ECO:0000256" key="5">
    <source>
        <dbReference type="ARBA" id="ARBA00023136"/>
    </source>
</evidence>
<dbReference type="PANTHER" id="PTHR30287">
    <property type="entry name" value="MEMBRANE COMPONENT OF PREDICTED ABC SUPERFAMILY METABOLITE UPTAKE TRANSPORTER"/>
    <property type="match status" value="1"/>
</dbReference>
<feature type="transmembrane region" description="Helical" evidence="6">
    <location>
        <begin position="322"/>
        <end position="343"/>
    </location>
</feature>
<gene>
    <name evidence="8" type="ORF">NCTC12151_02304</name>
</gene>
<dbReference type="InterPro" id="IPR049727">
    <property type="entry name" value="YbbP"/>
</dbReference>
<dbReference type="GO" id="GO:0005886">
    <property type="term" value="C:plasma membrane"/>
    <property type="evidence" value="ECO:0007669"/>
    <property type="project" value="UniProtKB-SubCell"/>
</dbReference>
<keyword evidence="5 6" id="KW-0472">Membrane</keyword>
<feature type="domain" description="ABC3 transporter permease C-terminal" evidence="7">
    <location>
        <begin position="192"/>
        <end position="305"/>
    </location>
</feature>
<feature type="transmembrane region" description="Helical" evidence="6">
    <location>
        <begin position="188"/>
        <end position="208"/>
    </location>
</feature>
<evidence type="ECO:0000256" key="4">
    <source>
        <dbReference type="ARBA" id="ARBA00022989"/>
    </source>
</evidence>
<organism evidence="8 9">
    <name type="scientific">Leminorella richardii</name>
    <dbReference type="NCBI Taxonomy" id="158841"/>
    <lineage>
        <taxon>Bacteria</taxon>
        <taxon>Pseudomonadati</taxon>
        <taxon>Pseudomonadota</taxon>
        <taxon>Gammaproteobacteria</taxon>
        <taxon>Enterobacterales</taxon>
        <taxon>Budviciaceae</taxon>
        <taxon>Leminorella</taxon>
    </lineage>
</organism>
<evidence type="ECO:0000256" key="3">
    <source>
        <dbReference type="ARBA" id="ARBA00022692"/>
    </source>
</evidence>
<evidence type="ECO:0000256" key="6">
    <source>
        <dbReference type="SAM" id="Phobius"/>
    </source>
</evidence>
<evidence type="ECO:0000313" key="9">
    <source>
        <dbReference type="Proteomes" id="UP000249005"/>
    </source>
</evidence>
<dbReference type="KEGG" id="lri:NCTC12151_02304"/>
<reference evidence="8 9" key="1">
    <citation type="submission" date="2018-06" db="EMBL/GenBank/DDBJ databases">
        <authorList>
            <consortium name="Pathogen Informatics"/>
            <person name="Doyle S."/>
        </authorList>
    </citation>
    <scope>NUCLEOTIDE SEQUENCE [LARGE SCALE GENOMIC DNA]</scope>
    <source>
        <strain evidence="8 9">NCTC12151</strain>
    </source>
</reference>
<dbReference type="InterPro" id="IPR038766">
    <property type="entry name" value="Membrane_comp_ABC_pdt"/>
</dbReference>
<dbReference type="Pfam" id="PF02687">
    <property type="entry name" value="FtsX"/>
    <property type="match status" value="2"/>
</dbReference>
<keyword evidence="2" id="KW-1003">Cell membrane</keyword>
<feature type="transmembrane region" description="Helical" evidence="6">
    <location>
        <begin position="684"/>
        <end position="707"/>
    </location>
</feature>
<keyword evidence="9" id="KW-1185">Reference proteome</keyword>
<protein>
    <submittedName>
        <fullName evidence="8">Acidobacterial duplicated orphan permease</fullName>
    </submittedName>
</protein>
<proteinExistence type="predicted"/>
<feature type="transmembrane region" description="Helical" evidence="6">
    <location>
        <begin position="395"/>
        <end position="418"/>
    </location>
</feature>
<sequence>MLTASSPIDDAWLKKAQEEGLVVSRQLSFMTMAYANDAPLLSSVKAVDGNYPLYGSLDTLPPQQKPQPGTALVAPRLMALLGLKNGDRLEVGDTILTVNGEVIQEPDSGFNPFQTAPRILIHYQDIEKTGAVQPGSRLTYRYLFAGSTDALDRFGEFITPQLRPDQRWFGTEQSGTAVGKSLQRAQNFLLLSAVLTLLLAVAAVAVSMGHYCRSRYSLVAVLKTLGAGRKALRRLIIGQWLSVLALAGVVGSLIGILFEQGLMALMAPLLPKALPPAGPWPWLWSLGALLTISLMVGLRPYVQLLATRPLRVLRADAMSNVWPLKVYIPAMLATVMVLLALVAGFDLTWWGILFGIMALSLLLGVFGWCSLLLLRRLTLKGLAARLAVNRLLRQPWVTTAQLSAFSFSFMLLALLIVLRGDLLDRWRQQVPPDSPNYFLMNMTEGQLPSLKQFLSEKGIEPGEFYPIVRVRLTGINQQKATERVKEDDPGGEAVNRELNLTWLHGDKTSPNVVTKGVWPPKSGEVSIDAGLADRLGLDIGDKLTFTGDTQEFSATISSLRRVDWESLRPNFYFIFPQGALDSLPQTYLTSFRYQQDGTALVDLYRTYPTLSLLDIGSMLKQVTTVFQQVGRALEAMVALVIVCGGLLLLAQVQVGMRQRRQELVVYRTLGAGKKLLRRTLWSEFALLGLAAGIVAAVGAELSLWWLQRTLFDFPWQPNFTMWILLPAFCAGLLSLCGGWLGVRLLGGKALYRRYQE</sequence>
<feature type="transmembrane region" description="Helical" evidence="6">
    <location>
        <begin position="719"/>
        <end position="742"/>
    </location>
</feature>
<evidence type="ECO:0000313" key="8">
    <source>
        <dbReference type="EMBL" id="SQI41732.1"/>
    </source>
</evidence>
<dbReference type="AlphaFoldDB" id="A0A2X4V4M9"/>
<dbReference type="NCBIfam" id="NF041854">
    <property type="entry name" value="ABC_perm_YbbP"/>
    <property type="match status" value="1"/>
</dbReference>
<feature type="transmembrane region" description="Helical" evidence="6">
    <location>
        <begin position="282"/>
        <end position="302"/>
    </location>
</feature>
<feature type="transmembrane region" description="Helical" evidence="6">
    <location>
        <begin position="240"/>
        <end position="262"/>
    </location>
</feature>
<name>A0A2X4V4M9_9GAMM</name>
<feature type="domain" description="ABC3 transporter permease C-terminal" evidence="7">
    <location>
        <begin position="636"/>
        <end position="741"/>
    </location>
</feature>
<dbReference type="Proteomes" id="UP000249005">
    <property type="component" value="Chromosome 1"/>
</dbReference>
<comment type="subcellular location">
    <subcellularLocation>
        <location evidence="1">Cell membrane</location>
        <topology evidence="1">Multi-pass membrane protein</topology>
    </subcellularLocation>
</comment>
<dbReference type="EMBL" id="LS483470">
    <property type="protein sequence ID" value="SQI41732.1"/>
    <property type="molecule type" value="Genomic_DNA"/>
</dbReference>